<dbReference type="OrthoDB" id="2288922at2759"/>
<dbReference type="STRING" id="35722.A0A0B7MZC9"/>
<dbReference type="AlphaFoldDB" id="A0A0B7MZC9"/>
<sequence>MTKQAPPVSIHKPTIDISPVLLFALSIASRPTTSIRDHLGLVSRPPGSQLFVKSHIIRQPLPSSTISTWLHRNFIALCTSEPNVSIRSLASSRALDLGVSRDCLFR</sequence>
<accession>A0A0B7MZC9</accession>
<protein>
    <submittedName>
        <fullName evidence="1">Uncharacterized protein</fullName>
    </submittedName>
</protein>
<organism evidence="1 2">
    <name type="scientific">Parasitella parasitica</name>
    <dbReference type="NCBI Taxonomy" id="35722"/>
    <lineage>
        <taxon>Eukaryota</taxon>
        <taxon>Fungi</taxon>
        <taxon>Fungi incertae sedis</taxon>
        <taxon>Mucoromycota</taxon>
        <taxon>Mucoromycotina</taxon>
        <taxon>Mucoromycetes</taxon>
        <taxon>Mucorales</taxon>
        <taxon>Mucorineae</taxon>
        <taxon>Mucoraceae</taxon>
        <taxon>Parasitella</taxon>
    </lineage>
</organism>
<dbReference type="Proteomes" id="UP000054107">
    <property type="component" value="Unassembled WGS sequence"/>
</dbReference>
<gene>
    <name evidence="1" type="primary">PARPA_04159.1 scaffold 11792</name>
</gene>
<evidence type="ECO:0000313" key="2">
    <source>
        <dbReference type="Proteomes" id="UP000054107"/>
    </source>
</evidence>
<dbReference type="EMBL" id="LN724120">
    <property type="protein sequence ID" value="CEP10477.1"/>
    <property type="molecule type" value="Genomic_DNA"/>
</dbReference>
<name>A0A0B7MZC9_9FUNG</name>
<proteinExistence type="predicted"/>
<keyword evidence="2" id="KW-1185">Reference proteome</keyword>
<evidence type="ECO:0000313" key="1">
    <source>
        <dbReference type="EMBL" id="CEP10477.1"/>
    </source>
</evidence>
<reference evidence="1 2" key="1">
    <citation type="submission" date="2014-09" db="EMBL/GenBank/DDBJ databases">
        <authorList>
            <person name="Ellenberger Sabrina"/>
        </authorList>
    </citation>
    <scope>NUCLEOTIDE SEQUENCE [LARGE SCALE GENOMIC DNA]</scope>
    <source>
        <strain evidence="1 2">CBS 412.66</strain>
    </source>
</reference>